<dbReference type="Gene3D" id="1.20.1280.50">
    <property type="match status" value="1"/>
</dbReference>
<dbReference type="InterPro" id="IPR001810">
    <property type="entry name" value="F-box_dom"/>
</dbReference>
<dbReference type="PROSITE" id="PS50181">
    <property type="entry name" value="FBOX"/>
    <property type="match status" value="1"/>
</dbReference>
<feature type="domain" description="F-box" evidence="1">
    <location>
        <begin position="31"/>
        <end position="77"/>
    </location>
</feature>
<dbReference type="OrthoDB" id="61560at2759"/>
<accession>A0A6P8TDP9</accession>
<keyword evidence="2" id="KW-1185">Reference proteome</keyword>
<dbReference type="RefSeq" id="XP_034055610.1">
    <property type="nucleotide sequence ID" value="XM_034199719.1"/>
</dbReference>
<dbReference type="InterPro" id="IPR032675">
    <property type="entry name" value="LRR_dom_sf"/>
</dbReference>
<dbReference type="InterPro" id="IPR036047">
    <property type="entry name" value="F-box-like_dom_sf"/>
</dbReference>
<evidence type="ECO:0000313" key="2">
    <source>
        <dbReference type="Proteomes" id="UP000515161"/>
    </source>
</evidence>
<dbReference type="SUPFAM" id="SSF52047">
    <property type="entry name" value="RNI-like"/>
    <property type="match status" value="1"/>
</dbReference>
<evidence type="ECO:0000313" key="3">
    <source>
        <dbReference type="RefSeq" id="XP_034055610.1"/>
    </source>
</evidence>
<dbReference type="CDD" id="cd22108">
    <property type="entry name" value="F-box_FBXO39"/>
    <property type="match status" value="1"/>
</dbReference>
<dbReference type="GO" id="GO:0031398">
    <property type="term" value="P:positive regulation of protein ubiquitination"/>
    <property type="evidence" value="ECO:0007669"/>
    <property type="project" value="TreeGrafter"/>
</dbReference>
<gene>
    <name evidence="3" type="primary">LOC117535294</name>
</gene>
<dbReference type="AlphaFoldDB" id="A0A6P8TDP9"/>
<name>A0A6P8TDP9_GYMAC</name>
<proteinExistence type="predicted"/>
<dbReference type="Pfam" id="PF12937">
    <property type="entry name" value="F-box-like"/>
    <property type="match status" value="1"/>
</dbReference>
<dbReference type="PANTHER" id="PTHR20933:SF4">
    <property type="entry name" value="F-BOX INVOLVED IN POLYQ PATHOGENESIS, ISOFORM A"/>
    <property type="match status" value="1"/>
</dbReference>
<dbReference type="SUPFAM" id="SSF81383">
    <property type="entry name" value="F-box domain"/>
    <property type="match status" value="1"/>
</dbReference>
<reference evidence="3" key="1">
    <citation type="submission" date="2025-08" db="UniProtKB">
        <authorList>
            <consortium name="RefSeq"/>
        </authorList>
    </citation>
    <scope>IDENTIFICATION</scope>
</reference>
<dbReference type="PANTHER" id="PTHR20933">
    <property type="entry name" value="F-BOX ONLY PROTEIN 33"/>
    <property type="match status" value="1"/>
</dbReference>
<dbReference type="SMART" id="SM00256">
    <property type="entry name" value="FBOX"/>
    <property type="match status" value="1"/>
</dbReference>
<protein>
    <submittedName>
        <fullName evidence="3">F-box only protein 39-like</fullName>
    </submittedName>
</protein>
<sequence>MNEELIPLQNSEDEDNREKMEEVLSDAGCSSESWAILPVLCLTHVFKFLDEGDRRSADLVCQRWHNIMHSPSLWRSHTFHLNVRPSKYRQSEFHSSVAYVQSRGVYLERLAVLVNPPSTYSIALRMLRTIKTVFDELTRVRASLKSISLTNLELDRPSWTSGLRNSFVIFLVSFLRTQGSKLDSVCLNGMKIGMIQGLEMLTTLAQSQKRTNHRYYISTLDLKGFFSGEVPVYRNSNMPRTLGFMKGLTHLSLSYSCLSDELLKALQPRDQGWRDFIHLKTLSLWCSLNVPHGQVICGHSWESLASCCPGLKVKIEVDQILNTDRLARILLPEIPLVDFSMTTFYSPNEEWSPRPLFYVMLPQFRLTLKFLTLHLSNCSELLDDELLKLVRRCDRLEQLRVWAFLEIRTVQRLLKIRLAQRSLLNTIRVSVYSVEEDHEEQKEQLEKLLSTYRDLPPELDFFATVYPYV</sequence>
<dbReference type="Proteomes" id="UP000515161">
    <property type="component" value="Unplaced"/>
</dbReference>
<dbReference type="InParanoid" id="A0A6P8TDP9"/>
<dbReference type="GeneID" id="117535294"/>
<organism evidence="2 3">
    <name type="scientific">Gymnodraco acuticeps</name>
    <name type="common">Antarctic dragonfish</name>
    <dbReference type="NCBI Taxonomy" id="8218"/>
    <lineage>
        <taxon>Eukaryota</taxon>
        <taxon>Metazoa</taxon>
        <taxon>Chordata</taxon>
        <taxon>Craniata</taxon>
        <taxon>Vertebrata</taxon>
        <taxon>Euteleostomi</taxon>
        <taxon>Actinopterygii</taxon>
        <taxon>Neopterygii</taxon>
        <taxon>Teleostei</taxon>
        <taxon>Neoteleostei</taxon>
        <taxon>Acanthomorphata</taxon>
        <taxon>Eupercaria</taxon>
        <taxon>Perciformes</taxon>
        <taxon>Notothenioidei</taxon>
        <taxon>Bathydraconidae</taxon>
        <taxon>Gymnodraco</taxon>
    </lineage>
</organism>
<evidence type="ECO:0000259" key="1">
    <source>
        <dbReference type="PROSITE" id="PS50181"/>
    </source>
</evidence>
<dbReference type="Gene3D" id="3.80.10.10">
    <property type="entry name" value="Ribonuclease Inhibitor"/>
    <property type="match status" value="1"/>
</dbReference>
<dbReference type="KEGG" id="gacu:117535294"/>